<evidence type="ECO:0000256" key="1">
    <source>
        <dbReference type="SAM" id="MobiDB-lite"/>
    </source>
</evidence>
<protein>
    <submittedName>
        <fullName evidence="2">Uncharacterized protein</fullName>
    </submittedName>
</protein>
<accession>A0ABR1VX30</accession>
<gene>
    <name evidence="2" type="ORF">PG997_010474</name>
</gene>
<sequence>MDALPLQPGDIGRPRSIHGDATGRRRVSLGQDVFERRLVHTLSIAHNKGVASSERLVERRVVRPGELVGGEVHVPTDHGDPRRRPGRRLACCSLEMLIVGNVHVGKWGRVVCGRTTQTVTSVTASAADGRFRGDRRSK</sequence>
<evidence type="ECO:0000313" key="3">
    <source>
        <dbReference type="Proteomes" id="UP001433268"/>
    </source>
</evidence>
<evidence type="ECO:0000313" key="2">
    <source>
        <dbReference type="EMBL" id="KAK8075811.1"/>
    </source>
</evidence>
<name>A0ABR1VX30_9PEZI</name>
<dbReference type="EMBL" id="JAQQWN010000007">
    <property type="protein sequence ID" value="KAK8075811.1"/>
    <property type="molecule type" value="Genomic_DNA"/>
</dbReference>
<dbReference type="Proteomes" id="UP001433268">
    <property type="component" value="Unassembled WGS sequence"/>
</dbReference>
<proteinExistence type="predicted"/>
<comment type="caution">
    <text evidence="2">The sequence shown here is derived from an EMBL/GenBank/DDBJ whole genome shotgun (WGS) entry which is preliminary data.</text>
</comment>
<organism evidence="2 3">
    <name type="scientific">Apiospora hydei</name>
    <dbReference type="NCBI Taxonomy" id="1337664"/>
    <lineage>
        <taxon>Eukaryota</taxon>
        <taxon>Fungi</taxon>
        <taxon>Dikarya</taxon>
        <taxon>Ascomycota</taxon>
        <taxon>Pezizomycotina</taxon>
        <taxon>Sordariomycetes</taxon>
        <taxon>Xylariomycetidae</taxon>
        <taxon>Amphisphaeriales</taxon>
        <taxon>Apiosporaceae</taxon>
        <taxon>Apiospora</taxon>
    </lineage>
</organism>
<dbReference type="RefSeq" id="XP_066666751.1">
    <property type="nucleotide sequence ID" value="XM_066814789.1"/>
</dbReference>
<feature type="region of interest" description="Disordered" evidence="1">
    <location>
        <begin position="1"/>
        <end position="21"/>
    </location>
</feature>
<keyword evidence="3" id="KW-1185">Reference proteome</keyword>
<reference evidence="2 3" key="1">
    <citation type="submission" date="2023-01" db="EMBL/GenBank/DDBJ databases">
        <title>Analysis of 21 Apiospora genomes using comparative genomics revels a genus with tremendous synthesis potential of carbohydrate active enzymes and secondary metabolites.</title>
        <authorList>
            <person name="Sorensen T."/>
        </authorList>
    </citation>
    <scope>NUCLEOTIDE SEQUENCE [LARGE SCALE GENOMIC DNA]</scope>
    <source>
        <strain evidence="2 3">CBS 114990</strain>
    </source>
</reference>
<dbReference type="GeneID" id="92047849"/>